<evidence type="ECO:0000256" key="5">
    <source>
        <dbReference type="PROSITE-ProRule" id="PRU01091"/>
    </source>
</evidence>
<dbReference type="PANTHER" id="PTHR35807:SF1">
    <property type="entry name" value="TRANSCRIPTIONAL REGULATOR REDD"/>
    <property type="match status" value="1"/>
</dbReference>
<evidence type="ECO:0000256" key="3">
    <source>
        <dbReference type="ARBA" id="ARBA00023125"/>
    </source>
</evidence>
<dbReference type="SUPFAM" id="SSF46894">
    <property type="entry name" value="C-terminal effector domain of the bipartite response regulators"/>
    <property type="match status" value="1"/>
</dbReference>
<dbReference type="Gene3D" id="1.25.40.10">
    <property type="entry name" value="Tetratricopeptide repeat domain"/>
    <property type="match status" value="2"/>
</dbReference>
<dbReference type="InterPro" id="IPR001867">
    <property type="entry name" value="OmpR/PhoB-type_DNA-bd"/>
</dbReference>
<evidence type="ECO:0000259" key="6">
    <source>
        <dbReference type="PROSITE" id="PS51755"/>
    </source>
</evidence>
<dbReference type="EMBL" id="JBHSYS010000003">
    <property type="protein sequence ID" value="MFC6958652.1"/>
    <property type="molecule type" value="Genomic_DNA"/>
</dbReference>
<dbReference type="SMART" id="SM00382">
    <property type="entry name" value="AAA"/>
    <property type="match status" value="1"/>
</dbReference>
<protein>
    <submittedName>
        <fullName evidence="7">BTAD domain-containing putative transcriptional regulator</fullName>
    </submittedName>
</protein>
<organism evidence="7 8">
    <name type="scientific">Glycomyces mayteni</name>
    <dbReference type="NCBI Taxonomy" id="543887"/>
    <lineage>
        <taxon>Bacteria</taxon>
        <taxon>Bacillati</taxon>
        <taxon>Actinomycetota</taxon>
        <taxon>Actinomycetes</taxon>
        <taxon>Glycomycetales</taxon>
        <taxon>Glycomycetaceae</taxon>
        <taxon>Glycomyces</taxon>
    </lineage>
</organism>
<proteinExistence type="inferred from homology"/>
<evidence type="ECO:0000256" key="4">
    <source>
        <dbReference type="ARBA" id="ARBA00023163"/>
    </source>
</evidence>
<keyword evidence="4" id="KW-0804">Transcription</keyword>
<dbReference type="InterPro" id="IPR016032">
    <property type="entry name" value="Sig_transdc_resp-reg_C-effctor"/>
</dbReference>
<evidence type="ECO:0000256" key="2">
    <source>
        <dbReference type="ARBA" id="ARBA00023015"/>
    </source>
</evidence>
<dbReference type="RefSeq" id="WP_387965872.1">
    <property type="nucleotide sequence ID" value="NZ_JBHSYS010000003.1"/>
</dbReference>
<evidence type="ECO:0000313" key="7">
    <source>
        <dbReference type="EMBL" id="MFC6958652.1"/>
    </source>
</evidence>
<dbReference type="Gene3D" id="3.40.50.300">
    <property type="entry name" value="P-loop containing nucleotide triphosphate hydrolases"/>
    <property type="match status" value="1"/>
</dbReference>
<feature type="domain" description="OmpR/PhoB-type" evidence="6">
    <location>
        <begin position="1"/>
        <end position="96"/>
    </location>
</feature>
<dbReference type="InterPro" id="IPR036388">
    <property type="entry name" value="WH-like_DNA-bd_sf"/>
</dbReference>
<keyword evidence="3 5" id="KW-0238">DNA-binding</keyword>
<evidence type="ECO:0000256" key="1">
    <source>
        <dbReference type="ARBA" id="ARBA00005820"/>
    </source>
</evidence>
<reference evidence="8" key="1">
    <citation type="journal article" date="2019" name="Int. J. Syst. Evol. Microbiol.">
        <title>The Global Catalogue of Microorganisms (GCM) 10K type strain sequencing project: providing services to taxonomists for standard genome sequencing and annotation.</title>
        <authorList>
            <consortium name="The Broad Institute Genomics Platform"/>
            <consortium name="The Broad Institute Genome Sequencing Center for Infectious Disease"/>
            <person name="Wu L."/>
            <person name="Ma J."/>
        </authorList>
    </citation>
    <scope>NUCLEOTIDE SEQUENCE [LARGE SCALE GENOMIC DNA]</scope>
    <source>
        <strain evidence="8">KACC 12634</strain>
    </source>
</reference>
<dbReference type="InterPro" id="IPR005158">
    <property type="entry name" value="BTAD"/>
</dbReference>
<dbReference type="InterPro" id="IPR011990">
    <property type="entry name" value="TPR-like_helical_dom_sf"/>
</dbReference>
<dbReference type="SMART" id="SM00862">
    <property type="entry name" value="Trans_reg_C"/>
    <property type="match status" value="1"/>
</dbReference>
<keyword evidence="8" id="KW-1185">Reference proteome</keyword>
<dbReference type="CDD" id="cd15831">
    <property type="entry name" value="BTAD"/>
    <property type="match status" value="1"/>
</dbReference>
<dbReference type="SUPFAM" id="SSF52540">
    <property type="entry name" value="P-loop containing nucleoside triphosphate hydrolases"/>
    <property type="match status" value="1"/>
</dbReference>
<evidence type="ECO:0000313" key="8">
    <source>
        <dbReference type="Proteomes" id="UP001596470"/>
    </source>
</evidence>
<dbReference type="InterPro" id="IPR003593">
    <property type="entry name" value="AAA+_ATPase"/>
</dbReference>
<dbReference type="InterPro" id="IPR027417">
    <property type="entry name" value="P-loop_NTPase"/>
</dbReference>
<dbReference type="Pfam" id="PF00486">
    <property type="entry name" value="Trans_reg_C"/>
    <property type="match status" value="1"/>
</dbReference>
<comment type="caution">
    <text evidence="7">The sequence shown here is derived from an EMBL/GenBank/DDBJ whole genome shotgun (WGS) entry which is preliminary data.</text>
</comment>
<name>A0ABW2DC02_9ACTN</name>
<dbReference type="Gene3D" id="1.10.10.10">
    <property type="entry name" value="Winged helix-like DNA-binding domain superfamily/Winged helix DNA-binding domain"/>
    <property type="match status" value="1"/>
</dbReference>
<accession>A0ABW2DC02</accession>
<dbReference type="InterPro" id="IPR051677">
    <property type="entry name" value="AfsR-DnrI-RedD_regulator"/>
</dbReference>
<comment type="similarity">
    <text evidence="1">Belongs to the AfsR/DnrI/RedD regulatory family.</text>
</comment>
<sequence length="1031" mass="108671">MQADTEALRFGVLGPLEVTRGGPLPLRGPLQRRLLAALLARAGRPVPVEDLTEAMWDARPPRDARNAFLVCLHRLRRALGEPERIALGPSGYRIDVSESDFDAAVFAARTAAARRDRAAGRLDTAADEYAAAERLWRGDAYEGLADTGPLRDAAARLGEDRLLARQEHLETRLDLGDHDAAAAELADLARAHPYRERLAALRMLALHRAGRRAESLHVYREARAALADGLGIDPGPLLQRLHEAVLRDDDRLGGLAAATLDGTWTPMARNRTEPRAAARTVPRELPAEAAGFTGRAAELRDLDAARTGSDADGIPPAPLIALTGMAGVGKTATAVHWARRIAADYPDGQLYLNLRGRTALPPLAPAEALAALLRSLGRTGDQVPADPDEAAARLRTATAGRRLLVLLDDAESAAQIAPLLPAGPGSLVIATSRDRLDDLAPHGAHRLRLAPLAPADATALLKALMRLPRAADRPDLADLARAAGYLPLALRLAAANPDRPGAPAEGVAAVFDRSYRALPEDARRILRLLAPVPVRSLSTEAAGVLAGLDPTAADTAAERLVHAHMANRDPRGRLVLHDLIRDHARGLADPAERAAALDRLHHWYLDRADAACRTRHPGYARLPGPARTAPDDLEQAARWLDGERDELVAVARTASGETAWRLADILRGHAWAELGAADFLALGQAALHHADGSLPGEAAAELCMSTAYVKSRDFTDAARHAERAADRARRLGWDFGEASARHNLALATWNLGRPRTARDHGEAALAMNRAAGRTRAASVNLGALAVIAADLGEPRTGHRLLTEALALAETAGDTALAASHLRGLAAVSIALGDVPAAARALDRVTAIEVGAGERELGASTAAFLADLCAAQGRHEDALAYADMVVRQADLRGDRASKAIGLAAAAAALNGAGRHEEAVAAAAQVLGLVRGELASTRIRALVERSAARIALGAADAAEADAAQLLALAEDGGYRTAEAMARNLTAEVRLLRGDADGARALAESARDAHRAAGHRAGEEWSLRVLGAAVSTAR</sequence>
<keyword evidence="2" id="KW-0805">Transcription regulation</keyword>
<dbReference type="PANTHER" id="PTHR35807">
    <property type="entry name" value="TRANSCRIPTIONAL REGULATOR REDD-RELATED"/>
    <property type="match status" value="1"/>
</dbReference>
<feature type="DNA-binding region" description="OmpR/PhoB-type" evidence="5">
    <location>
        <begin position="1"/>
        <end position="96"/>
    </location>
</feature>
<dbReference type="Pfam" id="PF03704">
    <property type="entry name" value="BTAD"/>
    <property type="match status" value="1"/>
</dbReference>
<dbReference type="SMART" id="SM01043">
    <property type="entry name" value="BTAD"/>
    <property type="match status" value="1"/>
</dbReference>
<dbReference type="PRINTS" id="PR00364">
    <property type="entry name" value="DISEASERSIST"/>
</dbReference>
<dbReference type="Proteomes" id="UP001596470">
    <property type="component" value="Unassembled WGS sequence"/>
</dbReference>
<dbReference type="SUPFAM" id="SSF48452">
    <property type="entry name" value="TPR-like"/>
    <property type="match status" value="2"/>
</dbReference>
<dbReference type="PROSITE" id="PS51755">
    <property type="entry name" value="OMPR_PHOB"/>
    <property type="match status" value="1"/>
</dbReference>
<gene>
    <name evidence="7" type="ORF">ACFQS3_15740</name>
</gene>